<keyword evidence="6 11" id="KW-0235">DNA replication</keyword>
<organism evidence="15 16">
    <name type="scientific">Muromegalovirus WP15B</name>
    <dbReference type="NCBI Taxonomy" id="524651"/>
    <lineage>
        <taxon>Viruses</taxon>
        <taxon>Duplodnaviria</taxon>
        <taxon>Heunggongvirae</taxon>
        <taxon>Peploviricota</taxon>
        <taxon>Herviviricetes</taxon>
        <taxon>Herpesvirales</taxon>
        <taxon>Orthoherpesviridae</taxon>
        <taxon>Betaherpesvirinae</taxon>
        <taxon>Muromegalovirus</taxon>
        <taxon>Muromegalovirus muridbeta1</taxon>
        <taxon>Murid herpesvirus 1</taxon>
    </lineage>
</organism>
<dbReference type="InterPro" id="IPR012337">
    <property type="entry name" value="RNaseH-like_sf"/>
</dbReference>
<evidence type="ECO:0000256" key="6">
    <source>
        <dbReference type="ARBA" id="ARBA00022705"/>
    </source>
</evidence>
<dbReference type="InterPro" id="IPR006133">
    <property type="entry name" value="DNA-dir_DNA_pol_B_exonuc"/>
</dbReference>
<dbReference type="GO" id="GO:0003677">
    <property type="term" value="F:DNA binding"/>
    <property type="evidence" value="ECO:0007669"/>
    <property type="project" value="UniProtKB-KW"/>
</dbReference>
<dbReference type="Gene3D" id="3.30.420.10">
    <property type="entry name" value="Ribonuclease H-like superfamily/Ribonuclease H"/>
    <property type="match status" value="1"/>
</dbReference>
<evidence type="ECO:0000313" key="15">
    <source>
        <dbReference type="EMBL" id="ACE95404.1"/>
    </source>
</evidence>
<evidence type="ECO:0000256" key="3">
    <source>
        <dbReference type="ARBA" id="ARBA00022562"/>
    </source>
</evidence>
<feature type="region of interest" description="Disordered" evidence="12">
    <location>
        <begin position="581"/>
        <end position="602"/>
    </location>
</feature>
<dbReference type="InterPro" id="IPR017964">
    <property type="entry name" value="DNA-dir_DNA_pol_B_CS"/>
</dbReference>
<evidence type="ECO:0000259" key="14">
    <source>
        <dbReference type="Pfam" id="PF03104"/>
    </source>
</evidence>
<keyword evidence="9 11" id="KW-0238">DNA-binding</keyword>
<reference evidence="15 16" key="1">
    <citation type="journal article" date="2008" name="J. Virol.">
        <title>Laboratory strains of murine cytomegalovirus are genetically similar to but phenotypically distinct from wild strains of virus.</title>
        <authorList>
            <person name="Smith L.M."/>
            <person name="McWhorter A.R."/>
            <person name="Masters L.L."/>
            <person name="Shellam G.R."/>
            <person name="Redwood A.J."/>
        </authorList>
    </citation>
    <scope>NUCLEOTIDE SEQUENCE [LARGE SCALE GENOMIC DNA]</scope>
    <source>
        <strain evidence="15">WP15B</strain>
    </source>
</reference>
<dbReference type="InterPro" id="IPR050240">
    <property type="entry name" value="DNA_pol_type-B"/>
</dbReference>
<dbReference type="Proteomes" id="UP000099076">
    <property type="component" value="Segment"/>
</dbReference>
<keyword evidence="3" id="KW-1048">Host nucleus</keyword>
<evidence type="ECO:0000256" key="5">
    <source>
        <dbReference type="ARBA" id="ARBA00022695"/>
    </source>
</evidence>
<dbReference type="SUPFAM" id="SSF53098">
    <property type="entry name" value="Ribonuclease H-like"/>
    <property type="match status" value="1"/>
</dbReference>
<feature type="domain" description="DNA-directed DNA polymerase family B multifunctional" evidence="13">
    <location>
        <begin position="534"/>
        <end position="1031"/>
    </location>
</feature>
<evidence type="ECO:0000256" key="4">
    <source>
        <dbReference type="ARBA" id="ARBA00022679"/>
    </source>
</evidence>
<dbReference type="Gene3D" id="3.90.1600.10">
    <property type="entry name" value="Palm domain of DNA polymerase"/>
    <property type="match status" value="1"/>
</dbReference>
<dbReference type="PROSITE" id="PS00116">
    <property type="entry name" value="DNA_POLYMERASE_B"/>
    <property type="match status" value="1"/>
</dbReference>
<evidence type="ECO:0000256" key="10">
    <source>
        <dbReference type="ARBA" id="ARBA00049244"/>
    </source>
</evidence>
<dbReference type="PANTHER" id="PTHR10322:SF23">
    <property type="entry name" value="DNA POLYMERASE DELTA CATALYTIC SUBUNIT"/>
    <property type="match status" value="1"/>
</dbReference>
<dbReference type="InterPro" id="IPR006134">
    <property type="entry name" value="DNA-dir_DNA_pol_B_multi_dom"/>
</dbReference>
<comment type="catalytic activity">
    <reaction evidence="10 11">
        <text>DNA(n) + a 2'-deoxyribonucleoside 5'-triphosphate = DNA(n+1) + diphosphate</text>
        <dbReference type="Rhea" id="RHEA:22508"/>
        <dbReference type="Rhea" id="RHEA-COMP:17339"/>
        <dbReference type="Rhea" id="RHEA-COMP:17340"/>
        <dbReference type="ChEBI" id="CHEBI:33019"/>
        <dbReference type="ChEBI" id="CHEBI:61560"/>
        <dbReference type="ChEBI" id="CHEBI:173112"/>
        <dbReference type="EC" id="2.7.7.7"/>
    </reaction>
</comment>
<evidence type="ECO:0000256" key="2">
    <source>
        <dbReference type="ARBA" id="ARBA00005755"/>
    </source>
</evidence>
<dbReference type="Gene3D" id="1.10.132.60">
    <property type="entry name" value="DNA polymerase family B, C-terminal domain"/>
    <property type="match status" value="1"/>
</dbReference>
<dbReference type="Gene3D" id="3.30.342.10">
    <property type="entry name" value="DNA Polymerase, chain B, domain 1"/>
    <property type="match status" value="1"/>
</dbReference>
<evidence type="ECO:0000256" key="11">
    <source>
        <dbReference type="RuleBase" id="RU000442"/>
    </source>
</evidence>
<dbReference type="PRINTS" id="PR00106">
    <property type="entry name" value="DNAPOLB"/>
</dbReference>
<name>B3UXI6_MUHV1</name>
<dbReference type="InterPro" id="IPR023211">
    <property type="entry name" value="DNA_pol_palm_dom_sf"/>
</dbReference>
<dbReference type="GO" id="GO:0003887">
    <property type="term" value="F:DNA-directed DNA polymerase activity"/>
    <property type="evidence" value="ECO:0007669"/>
    <property type="project" value="UniProtKB-KW"/>
</dbReference>
<keyword evidence="8" id="KW-1194">Viral DNA replication</keyword>
<dbReference type="SUPFAM" id="SSF56672">
    <property type="entry name" value="DNA/RNA polymerases"/>
    <property type="match status" value="1"/>
</dbReference>
<dbReference type="EC" id="2.7.7.7" evidence="11"/>
<keyword evidence="7 11" id="KW-0239">DNA-directed DNA polymerase</keyword>
<dbReference type="SMART" id="SM00486">
    <property type="entry name" value="POLBc"/>
    <property type="match status" value="1"/>
</dbReference>
<protein>
    <recommendedName>
        <fullName evidence="11">DNA polymerase</fullName>
        <ecNumber evidence="11">2.7.7.7</ecNumber>
    </recommendedName>
</protein>
<dbReference type="Pfam" id="PF00136">
    <property type="entry name" value="DNA_pol_B"/>
    <property type="match status" value="1"/>
</dbReference>
<keyword evidence="4 11" id="KW-0808">Transferase</keyword>
<dbReference type="GO" id="GO:0039693">
    <property type="term" value="P:viral DNA genome replication"/>
    <property type="evidence" value="ECO:0007669"/>
    <property type="project" value="UniProtKB-KW"/>
</dbReference>
<dbReference type="EMBL" id="EU579860">
    <property type="protein sequence ID" value="ACE95404.1"/>
    <property type="molecule type" value="Genomic_DNA"/>
</dbReference>
<evidence type="ECO:0000259" key="13">
    <source>
        <dbReference type="Pfam" id="PF00136"/>
    </source>
</evidence>
<keyword evidence="5 11" id="KW-0548">Nucleotidyltransferase</keyword>
<comment type="similarity">
    <text evidence="2 11">Belongs to the DNA polymerase type-B family.</text>
</comment>
<dbReference type="GO" id="GO:0006261">
    <property type="term" value="P:DNA-templated DNA replication"/>
    <property type="evidence" value="ECO:0007669"/>
    <property type="project" value="TreeGrafter"/>
</dbReference>
<feature type="compositionally biased region" description="Basic and acidic residues" evidence="12">
    <location>
        <begin position="1079"/>
        <end position="1098"/>
    </location>
</feature>
<evidence type="ECO:0000256" key="7">
    <source>
        <dbReference type="ARBA" id="ARBA00022932"/>
    </source>
</evidence>
<evidence type="ECO:0000256" key="12">
    <source>
        <dbReference type="SAM" id="MobiDB-lite"/>
    </source>
</evidence>
<evidence type="ECO:0000256" key="8">
    <source>
        <dbReference type="ARBA" id="ARBA00023109"/>
    </source>
</evidence>
<dbReference type="InterPro" id="IPR006172">
    <property type="entry name" value="DNA-dir_DNA_pol_B"/>
</dbReference>
<dbReference type="Pfam" id="PF03104">
    <property type="entry name" value="DNA_pol_B_exo1"/>
    <property type="match status" value="1"/>
</dbReference>
<gene>
    <name evidence="15" type="primary">M54</name>
</gene>
<evidence type="ECO:0000313" key="16">
    <source>
        <dbReference type="Proteomes" id="UP000099076"/>
    </source>
</evidence>
<sequence>MDTCVETFFNPYLRRKPRRDWRRCEDNNKNFLQVVPRGVLYDGATGLIKVQSGMEPRMFYAEKEYVLNPDKPWPTLRTRGWCRGPYSDELRFHTYDQVVNLVLADSDEQISPRWKHHVVPAGNVIRMFGATDEGVSVCVNVFGQKAYFYCERMQSEDLKNTVYDIADKVPEPCSPFSVSISPVTKSSFYGYGLGHIPNLYRLSFNNWNMCRKIGKRMLEEGRKVYELGVDPLARFLIDRKIPSFGWCLARRYSVRAAGYVSRAQLEIDCDVADILPIEEQSNWPFYRCLSFDIECMSGTGAFPAAENVDDIIIQISCVCFGVGEMVHHAYDVHADLSTPAVPENHLFTIGPCAPIPDVKIYTFPSEYEMLRGFFIFLSWYSPEFITGYNINGFDIKYILTRAEKLYKMDVGQFTKLRRGGRMFVFSPEKGKAGFGTSNTVKVFWSGSIVLDMYPVCTAKASSPNYKLDTMAEIYLKKKKDDLSYKEIPVQFSAGDEGRARVGKYCLQDAVLVRELFEMLAFHFEAAAIARLARIPLRKVIFDGQQIRIYTCLLEECSGRDMILPNMPSLGHEAAAAAIEEAAAGGEGDETSEGENSNNSRTVGYQGATVLEPECGFHHVPVCVFDFASLYPSIIMSNNLCYSTLLVEGSPEVPEKDVLRVEIGDQCHRFVRENVHRSLLAELLVRWLTQRKLVREAMKQCTNEMQRMIMDKQQLALKVTCNAFYGFTGVAAGMLPCLPIAASITKIGRDMLLATAGHIEDRCNRPDFLRTVLGLPPEAIDPEALRVKIIYGDTDSVFAAFYGIDKEALLKAVGALAANVTNALFKEPVRLEFEKMFVSLMMICKKRYIGKVHGSQNLSMKGVDLVRRTACGFVKAVVSDVLHMVFNDETVSEGTMKLSRMTFDDLKKNGIPCEFGPVVSRLCRARDDLHLKKVPVPELTLSSVLSQELSCYKQKNLPHLAVIRRLAARKEELPAVGDRVEYVLTLPDGCKKNVPNYEIAEDPRHVVEAKLSINAEKYYEQVVKAVTNTLMPVFPRDMPKREKFFSLVVPQRIYIPDQFLHLCGNVNELARGGDDSDGGDSEKENMDTERSSSHEAMET</sequence>
<feature type="region of interest" description="Disordered" evidence="12">
    <location>
        <begin position="1070"/>
        <end position="1098"/>
    </location>
</feature>
<dbReference type="InterPro" id="IPR036397">
    <property type="entry name" value="RNaseH_sf"/>
</dbReference>
<dbReference type="Gene3D" id="1.10.287.690">
    <property type="entry name" value="Helix hairpin bin"/>
    <property type="match status" value="1"/>
</dbReference>
<dbReference type="GO" id="GO:0042025">
    <property type="term" value="C:host cell nucleus"/>
    <property type="evidence" value="ECO:0007669"/>
    <property type="project" value="UniProtKB-SubCell"/>
</dbReference>
<accession>B3UXI6</accession>
<dbReference type="GO" id="GO:0000166">
    <property type="term" value="F:nucleotide binding"/>
    <property type="evidence" value="ECO:0007669"/>
    <property type="project" value="InterPro"/>
</dbReference>
<evidence type="ECO:0000256" key="1">
    <source>
        <dbReference type="ARBA" id="ARBA00004147"/>
    </source>
</evidence>
<dbReference type="PANTHER" id="PTHR10322">
    <property type="entry name" value="DNA POLYMERASE CATALYTIC SUBUNIT"/>
    <property type="match status" value="1"/>
</dbReference>
<comment type="subcellular location">
    <subcellularLocation>
        <location evidence="1">Host nucleus</location>
    </subcellularLocation>
</comment>
<dbReference type="InterPro" id="IPR042087">
    <property type="entry name" value="DNA_pol_B_thumb"/>
</dbReference>
<dbReference type="InterPro" id="IPR043502">
    <property type="entry name" value="DNA/RNA_pol_sf"/>
</dbReference>
<feature type="domain" description="DNA-directed DNA polymerase family B exonuclease" evidence="14">
    <location>
        <begin position="223"/>
        <end position="470"/>
    </location>
</feature>
<evidence type="ECO:0000256" key="9">
    <source>
        <dbReference type="ARBA" id="ARBA00023125"/>
    </source>
</evidence>
<proteinExistence type="inferred from homology"/>